<name>A0A157ZUX1_9BURK</name>
<dbReference type="GO" id="GO:0016020">
    <property type="term" value="C:membrane"/>
    <property type="evidence" value="ECO:0007669"/>
    <property type="project" value="UniProtKB-SubCell"/>
</dbReference>
<reference evidence="6" key="1">
    <citation type="submission" date="2016-01" db="EMBL/GenBank/DDBJ databases">
        <authorList>
            <person name="Peeters C."/>
        </authorList>
    </citation>
    <scope>NUCLEOTIDE SEQUENCE [LARGE SCALE GENOMIC DNA]</scope>
    <source>
        <strain evidence="6">LMG 29323</strain>
    </source>
</reference>
<sequence>MLSSRIVLKRGGKGEAEKPFWISYADLMTALMVLFLVTMSVTLLAVTKQVSEAERLKAERDREITELLKRVQVAASKYPGIKVDAERNVIDFGDKAHFDKNSSGLKPQQQRLLRSFVPEVLTIARDPLGQKWLKQIVVEGFSSPEGDYLYNLNLSLQRSQRVLCVLLAKPPADEMPMSQAELEQVRDLFLVGGYSFNAAKSSYEDSRRVELRLEFLGIAEHRPSNTGAARGNFGSCALGAN</sequence>
<keyword evidence="3 4" id="KW-0472">Membrane</keyword>
<dbReference type="OrthoDB" id="9815217at2"/>
<dbReference type="Gene3D" id="3.30.1330.60">
    <property type="entry name" value="OmpA-like domain"/>
    <property type="match status" value="1"/>
</dbReference>
<dbReference type="Pfam" id="PF13677">
    <property type="entry name" value="MotB_plug"/>
    <property type="match status" value="1"/>
</dbReference>
<evidence type="ECO:0000256" key="4">
    <source>
        <dbReference type="SAM" id="Phobius"/>
    </source>
</evidence>
<organism evidence="6 7">
    <name type="scientific">Caballeronia pedi</name>
    <dbReference type="NCBI Taxonomy" id="1777141"/>
    <lineage>
        <taxon>Bacteria</taxon>
        <taxon>Pseudomonadati</taxon>
        <taxon>Pseudomonadota</taxon>
        <taxon>Betaproteobacteria</taxon>
        <taxon>Burkholderiales</taxon>
        <taxon>Burkholderiaceae</taxon>
        <taxon>Caballeronia</taxon>
    </lineage>
</organism>
<proteinExistence type="predicted"/>
<comment type="subcellular location">
    <subcellularLocation>
        <location evidence="1">Membrane</location>
    </subcellularLocation>
</comment>
<evidence type="ECO:0000313" key="6">
    <source>
        <dbReference type="EMBL" id="SAK49269.1"/>
    </source>
</evidence>
<evidence type="ECO:0000256" key="1">
    <source>
        <dbReference type="ARBA" id="ARBA00004370"/>
    </source>
</evidence>
<feature type="transmembrane region" description="Helical" evidence="4">
    <location>
        <begin position="21"/>
        <end position="46"/>
    </location>
</feature>
<dbReference type="STRING" id="1777141.AWB80_01325"/>
<dbReference type="SUPFAM" id="SSF103088">
    <property type="entry name" value="OmpA-like"/>
    <property type="match status" value="1"/>
</dbReference>
<gene>
    <name evidence="6" type="ORF">AWB80_01325</name>
</gene>
<evidence type="ECO:0000259" key="5">
    <source>
        <dbReference type="Pfam" id="PF13677"/>
    </source>
</evidence>
<protein>
    <submittedName>
        <fullName evidence="6">OmpA family protein</fullName>
    </submittedName>
</protein>
<keyword evidence="4" id="KW-1133">Transmembrane helix</keyword>
<dbReference type="InterPro" id="IPR025713">
    <property type="entry name" value="MotB-like_N_dom"/>
</dbReference>
<dbReference type="AlphaFoldDB" id="A0A157ZUX1"/>
<dbReference type="RefSeq" id="WP_061173852.1">
    <property type="nucleotide sequence ID" value="NZ_FCOE02000003.1"/>
</dbReference>
<evidence type="ECO:0000256" key="2">
    <source>
        <dbReference type="ARBA" id="ARBA00022692"/>
    </source>
</evidence>
<evidence type="ECO:0000313" key="7">
    <source>
        <dbReference type="Proteomes" id="UP000054911"/>
    </source>
</evidence>
<dbReference type="PANTHER" id="PTHR30329">
    <property type="entry name" value="STATOR ELEMENT OF FLAGELLAR MOTOR COMPLEX"/>
    <property type="match status" value="1"/>
</dbReference>
<dbReference type="InterPro" id="IPR050330">
    <property type="entry name" value="Bact_OuterMem_StrucFunc"/>
</dbReference>
<keyword evidence="7" id="KW-1185">Reference proteome</keyword>
<evidence type="ECO:0000256" key="3">
    <source>
        <dbReference type="ARBA" id="ARBA00023136"/>
    </source>
</evidence>
<feature type="domain" description="Motility protein B-like N-terminal" evidence="5">
    <location>
        <begin position="12"/>
        <end position="41"/>
    </location>
</feature>
<dbReference type="PANTHER" id="PTHR30329:SF21">
    <property type="entry name" value="LIPOPROTEIN YIAD-RELATED"/>
    <property type="match status" value="1"/>
</dbReference>
<dbReference type="EMBL" id="FCOE02000003">
    <property type="protein sequence ID" value="SAK49269.1"/>
    <property type="molecule type" value="Genomic_DNA"/>
</dbReference>
<accession>A0A157ZUX1</accession>
<keyword evidence="2 4" id="KW-0812">Transmembrane</keyword>
<dbReference type="Proteomes" id="UP000054911">
    <property type="component" value="Unassembled WGS sequence"/>
</dbReference>
<comment type="caution">
    <text evidence="6">The sequence shown here is derived from an EMBL/GenBank/DDBJ whole genome shotgun (WGS) entry which is preliminary data.</text>
</comment>
<dbReference type="InterPro" id="IPR036737">
    <property type="entry name" value="OmpA-like_sf"/>
</dbReference>